<dbReference type="Pfam" id="PF00486">
    <property type="entry name" value="Trans_reg_C"/>
    <property type="match status" value="1"/>
</dbReference>
<dbReference type="InterPro" id="IPR001789">
    <property type="entry name" value="Sig_transdc_resp-reg_receiver"/>
</dbReference>
<dbReference type="Proteomes" id="UP001335737">
    <property type="component" value="Unassembled WGS sequence"/>
</dbReference>
<dbReference type="SMART" id="SM00448">
    <property type="entry name" value="REC"/>
    <property type="match status" value="1"/>
</dbReference>
<dbReference type="SUPFAM" id="SSF46894">
    <property type="entry name" value="C-terminal effector domain of the bipartite response regulators"/>
    <property type="match status" value="1"/>
</dbReference>
<dbReference type="InterPro" id="IPR001867">
    <property type="entry name" value="OmpR/PhoB-type_DNA-bd"/>
</dbReference>
<dbReference type="PANTHER" id="PTHR48111">
    <property type="entry name" value="REGULATOR OF RPOS"/>
    <property type="match status" value="1"/>
</dbReference>
<dbReference type="SUPFAM" id="SSF52172">
    <property type="entry name" value="CheY-like"/>
    <property type="match status" value="1"/>
</dbReference>
<accession>A0ABU6KF74</accession>
<evidence type="ECO:0000256" key="8">
    <source>
        <dbReference type="PROSITE-ProRule" id="PRU01091"/>
    </source>
</evidence>
<name>A0ABU6KF74_9BACI</name>
<evidence type="ECO:0000256" key="2">
    <source>
        <dbReference type="ARBA" id="ARBA00022553"/>
    </source>
</evidence>
<organism evidence="11 12">
    <name type="scientific">Virgibacillus tibetensis</name>
    <dbReference type="NCBI Taxonomy" id="3042313"/>
    <lineage>
        <taxon>Bacteria</taxon>
        <taxon>Bacillati</taxon>
        <taxon>Bacillota</taxon>
        <taxon>Bacilli</taxon>
        <taxon>Bacillales</taxon>
        <taxon>Bacillaceae</taxon>
        <taxon>Virgibacillus</taxon>
    </lineage>
</organism>
<dbReference type="InterPro" id="IPR016032">
    <property type="entry name" value="Sig_transdc_resp-reg_C-effctor"/>
</dbReference>
<dbReference type="Gene3D" id="6.10.250.690">
    <property type="match status" value="1"/>
</dbReference>
<evidence type="ECO:0000256" key="3">
    <source>
        <dbReference type="ARBA" id="ARBA00023012"/>
    </source>
</evidence>
<comment type="caution">
    <text evidence="11">The sequence shown here is derived from an EMBL/GenBank/DDBJ whole genome shotgun (WGS) entry which is preliminary data.</text>
</comment>
<feature type="domain" description="Response regulatory" evidence="9">
    <location>
        <begin position="5"/>
        <end position="118"/>
    </location>
</feature>
<dbReference type="EMBL" id="JARZFX010000002">
    <property type="protein sequence ID" value="MEC5423107.1"/>
    <property type="molecule type" value="Genomic_DNA"/>
</dbReference>
<reference evidence="11 12" key="1">
    <citation type="journal article" date="2024" name="Int. J. Syst. Evol. Microbiol.">
        <title>Virgibacillus tibetensis sp. nov., isolated from salt lake on the Tibetan Plateau of China.</title>
        <authorList>
            <person name="Phurbu D."/>
            <person name="Liu Z.-X."/>
            <person name="Wang R."/>
            <person name="Zheng Y.-Y."/>
            <person name="Liu H.-C."/>
            <person name="Zhou Y.-G."/>
            <person name="Yu Y.-J."/>
            <person name="Li A.-H."/>
        </authorList>
    </citation>
    <scope>NUCLEOTIDE SEQUENCE [LARGE SCALE GENOMIC DNA]</scope>
    <source>
        <strain evidence="11 12">C22-A2</strain>
    </source>
</reference>
<keyword evidence="4" id="KW-0805">Transcription regulation</keyword>
<dbReference type="SMART" id="SM00862">
    <property type="entry name" value="Trans_reg_C"/>
    <property type="match status" value="1"/>
</dbReference>
<evidence type="ECO:0000313" key="12">
    <source>
        <dbReference type="Proteomes" id="UP001335737"/>
    </source>
</evidence>
<keyword evidence="5 8" id="KW-0238">DNA-binding</keyword>
<proteinExistence type="predicted"/>
<dbReference type="InterPro" id="IPR039420">
    <property type="entry name" value="WalR-like"/>
</dbReference>
<feature type="DNA-binding region" description="OmpR/PhoB-type" evidence="8">
    <location>
        <begin position="140"/>
        <end position="239"/>
    </location>
</feature>
<gene>
    <name evidence="11" type="ORF">QGM71_06285</name>
</gene>
<evidence type="ECO:0000256" key="1">
    <source>
        <dbReference type="ARBA" id="ARBA00004496"/>
    </source>
</evidence>
<dbReference type="InterPro" id="IPR011006">
    <property type="entry name" value="CheY-like_superfamily"/>
</dbReference>
<evidence type="ECO:0000259" key="10">
    <source>
        <dbReference type="PROSITE" id="PS51755"/>
    </source>
</evidence>
<dbReference type="CDD" id="cd17574">
    <property type="entry name" value="REC_OmpR"/>
    <property type="match status" value="1"/>
</dbReference>
<evidence type="ECO:0000256" key="5">
    <source>
        <dbReference type="ARBA" id="ARBA00023125"/>
    </source>
</evidence>
<dbReference type="PANTHER" id="PTHR48111:SF40">
    <property type="entry name" value="PHOSPHATE REGULON TRANSCRIPTIONAL REGULATORY PROTEIN PHOB"/>
    <property type="match status" value="1"/>
</dbReference>
<evidence type="ECO:0000256" key="6">
    <source>
        <dbReference type="ARBA" id="ARBA00023163"/>
    </source>
</evidence>
<protein>
    <submittedName>
        <fullName evidence="11">Response regulator transcription factor</fullName>
    </submittedName>
</protein>
<evidence type="ECO:0000256" key="4">
    <source>
        <dbReference type="ARBA" id="ARBA00023015"/>
    </source>
</evidence>
<dbReference type="Pfam" id="PF00072">
    <property type="entry name" value="Response_reg"/>
    <property type="match status" value="1"/>
</dbReference>
<comment type="subcellular location">
    <subcellularLocation>
        <location evidence="1">Cytoplasm</location>
    </subcellularLocation>
</comment>
<dbReference type="Gene3D" id="3.40.50.2300">
    <property type="match status" value="1"/>
</dbReference>
<feature type="modified residue" description="4-aspartylphosphate" evidence="7">
    <location>
        <position position="54"/>
    </location>
</feature>
<dbReference type="RefSeq" id="WP_327606672.1">
    <property type="nucleotide sequence ID" value="NZ_JARZFX010000002.1"/>
</dbReference>
<dbReference type="CDD" id="cd00383">
    <property type="entry name" value="trans_reg_C"/>
    <property type="match status" value="1"/>
</dbReference>
<keyword evidence="3" id="KW-0902">Two-component regulatory system</keyword>
<evidence type="ECO:0000256" key="7">
    <source>
        <dbReference type="PROSITE-ProRule" id="PRU00169"/>
    </source>
</evidence>
<keyword evidence="2 7" id="KW-0597">Phosphoprotein</keyword>
<keyword evidence="6" id="KW-0804">Transcription</keyword>
<feature type="domain" description="OmpR/PhoB-type" evidence="10">
    <location>
        <begin position="140"/>
        <end position="239"/>
    </location>
</feature>
<evidence type="ECO:0000259" key="9">
    <source>
        <dbReference type="PROSITE" id="PS50110"/>
    </source>
</evidence>
<dbReference type="PROSITE" id="PS51755">
    <property type="entry name" value="OMPR_PHOB"/>
    <property type="match status" value="1"/>
</dbReference>
<keyword evidence="12" id="KW-1185">Reference proteome</keyword>
<evidence type="ECO:0000313" key="11">
    <source>
        <dbReference type="EMBL" id="MEC5423107.1"/>
    </source>
</evidence>
<dbReference type="InterPro" id="IPR036388">
    <property type="entry name" value="WH-like_DNA-bd_sf"/>
</dbReference>
<dbReference type="PROSITE" id="PS50110">
    <property type="entry name" value="RESPONSE_REGULATORY"/>
    <property type="match status" value="1"/>
</dbReference>
<dbReference type="Gene3D" id="1.10.10.10">
    <property type="entry name" value="Winged helix-like DNA-binding domain superfamily/Winged helix DNA-binding domain"/>
    <property type="match status" value="1"/>
</dbReference>
<sequence length="243" mass="27223">MASEKILLVDDDFDMREVVKLYLEKNGYTVYTAEGGVQAMNIVGEVNPELIVLDVMMPHLDGFELCQIIRKQTDVPILFLSSKDEDMDKILGLGIGGDDYIPKSTSMPVIVAKIKAHLRRNRVLLQEKNDGNVPLSTQPKSVINYPGLVIRLDSATVIANGATVKLSAKEYRLLCLMAGNPERVYSMEQLFELVWGVNSLGDYRTVMVHISNIRKKIEIIPETPKYIKTLRGIGYKFNGAYAE</sequence>